<dbReference type="Gene3D" id="3.40.50.1820">
    <property type="entry name" value="alpha/beta hydrolase"/>
    <property type="match status" value="1"/>
</dbReference>
<dbReference type="InterPro" id="IPR000073">
    <property type="entry name" value="AB_hydrolase_1"/>
</dbReference>
<feature type="transmembrane region" description="Helical" evidence="1">
    <location>
        <begin position="20"/>
        <end position="38"/>
    </location>
</feature>
<keyword evidence="1" id="KW-1133">Transmembrane helix</keyword>
<gene>
    <name evidence="3" type="ORF">PENARI_c001G07501</name>
</gene>
<dbReference type="GeneID" id="34571457"/>
<name>A0A1F5LYM6_PENAI</name>
<dbReference type="PANTHER" id="PTHR43798:SF33">
    <property type="entry name" value="HYDROLASE, PUTATIVE (AFU_ORTHOLOGUE AFUA_2G14860)-RELATED"/>
    <property type="match status" value="1"/>
</dbReference>
<dbReference type="PANTHER" id="PTHR43798">
    <property type="entry name" value="MONOACYLGLYCEROL LIPASE"/>
    <property type="match status" value="1"/>
</dbReference>
<dbReference type="GO" id="GO:0017000">
    <property type="term" value="P:antibiotic biosynthetic process"/>
    <property type="evidence" value="ECO:0007669"/>
    <property type="project" value="UniProtKB-ARBA"/>
</dbReference>
<protein>
    <recommendedName>
        <fullName evidence="2">AB hydrolase-1 domain-containing protein</fullName>
    </recommendedName>
</protein>
<dbReference type="PRINTS" id="PR00111">
    <property type="entry name" value="ABHYDROLASE"/>
</dbReference>
<dbReference type="SUPFAM" id="SSF53474">
    <property type="entry name" value="alpha/beta-Hydrolases"/>
    <property type="match status" value="1"/>
</dbReference>
<keyword evidence="1" id="KW-0472">Membrane</keyword>
<sequence>MALYSQTVDFLSESFSNHKTQIPLLAVTGASFTLGLFARSLFTGGGTRPTILASPRSTLLTGISEAENGQLPLPTDVLPGARDVATPYGSIRVYEWGPEHGAKVLLVHGITTPCIALGGLAHALVDRGCRVMLFDLFGRGYSDSPADLPQDSRLFTTQILLALASSPLSWTGAESGKFCLTGYSLGGGIAAAFAAYFPQLISSLVLLAPAGLVRDSQVSFQSRLLYERGFVPENVLGYLVGRRLRAGPLVAPKSKNHKLNASDALTEELPSQNAAEIQLLSREYPHVNVPAAVAWQVNNHRGFVHAFMSSMRHGPILRQRQWNTWTRLGEYLTVQNSVSSGEDKRPSDNKVHILCGNNDAIIVKSEIVPDATAALGGNVVFKFYEAGHEFPSTKYEEVASYIFDIL</sequence>
<keyword evidence="1" id="KW-0812">Transmembrane</keyword>
<dbReference type="STRING" id="1835702.A0A1F5LYM6"/>
<dbReference type="RefSeq" id="XP_022493700.1">
    <property type="nucleotide sequence ID" value="XM_022626723.1"/>
</dbReference>
<dbReference type="EMBL" id="LXJU01000001">
    <property type="protein sequence ID" value="OGE58277.1"/>
    <property type="molecule type" value="Genomic_DNA"/>
</dbReference>
<dbReference type="InterPro" id="IPR029058">
    <property type="entry name" value="AB_hydrolase_fold"/>
</dbReference>
<keyword evidence="4" id="KW-1185">Reference proteome</keyword>
<organism evidence="3 4">
    <name type="scientific">Penicillium arizonense</name>
    <dbReference type="NCBI Taxonomy" id="1835702"/>
    <lineage>
        <taxon>Eukaryota</taxon>
        <taxon>Fungi</taxon>
        <taxon>Dikarya</taxon>
        <taxon>Ascomycota</taxon>
        <taxon>Pezizomycotina</taxon>
        <taxon>Eurotiomycetes</taxon>
        <taxon>Eurotiomycetidae</taxon>
        <taxon>Eurotiales</taxon>
        <taxon>Aspergillaceae</taxon>
        <taxon>Penicillium</taxon>
    </lineage>
</organism>
<evidence type="ECO:0000259" key="2">
    <source>
        <dbReference type="Pfam" id="PF00561"/>
    </source>
</evidence>
<reference evidence="3 4" key="1">
    <citation type="journal article" date="2016" name="Sci. Rep.">
        <title>Penicillium arizonense, a new, genome sequenced fungal species, reveals a high chemical diversity in secreted metabolites.</title>
        <authorList>
            <person name="Grijseels S."/>
            <person name="Nielsen J.C."/>
            <person name="Randelovic M."/>
            <person name="Nielsen J."/>
            <person name="Nielsen K.F."/>
            <person name="Workman M."/>
            <person name="Frisvad J.C."/>
        </authorList>
    </citation>
    <scope>NUCLEOTIDE SEQUENCE [LARGE SCALE GENOMIC DNA]</scope>
    <source>
        <strain evidence="3 4">CBS 141311</strain>
    </source>
</reference>
<dbReference type="GO" id="GO:0016020">
    <property type="term" value="C:membrane"/>
    <property type="evidence" value="ECO:0007669"/>
    <property type="project" value="TreeGrafter"/>
</dbReference>
<evidence type="ECO:0000313" key="4">
    <source>
        <dbReference type="Proteomes" id="UP000177622"/>
    </source>
</evidence>
<proteinExistence type="predicted"/>
<feature type="domain" description="AB hydrolase-1" evidence="2">
    <location>
        <begin position="104"/>
        <end position="266"/>
    </location>
</feature>
<dbReference type="AlphaFoldDB" id="A0A1F5LYM6"/>
<evidence type="ECO:0000256" key="1">
    <source>
        <dbReference type="SAM" id="Phobius"/>
    </source>
</evidence>
<dbReference type="OrthoDB" id="408373at2759"/>
<comment type="caution">
    <text evidence="3">The sequence shown here is derived from an EMBL/GenBank/DDBJ whole genome shotgun (WGS) entry which is preliminary data.</text>
</comment>
<dbReference type="InterPro" id="IPR050266">
    <property type="entry name" value="AB_hydrolase_sf"/>
</dbReference>
<accession>A0A1F5LYM6</accession>
<dbReference type="Pfam" id="PF00561">
    <property type="entry name" value="Abhydrolase_1"/>
    <property type="match status" value="1"/>
</dbReference>
<dbReference type="Proteomes" id="UP000177622">
    <property type="component" value="Unassembled WGS sequence"/>
</dbReference>
<dbReference type="GO" id="GO:0072330">
    <property type="term" value="P:monocarboxylic acid biosynthetic process"/>
    <property type="evidence" value="ECO:0007669"/>
    <property type="project" value="UniProtKB-ARBA"/>
</dbReference>
<evidence type="ECO:0000313" key="3">
    <source>
        <dbReference type="EMBL" id="OGE58277.1"/>
    </source>
</evidence>